<sequence length="79" mass="9136">MPLPVEFKPANMYAKSPEMRAEIQRQVLKCYQENYLGKGKIYDKAVVITFSGDPKEHCTVQFHSGDSMTIEHIYHEDES</sequence>
<dbReference type="GeneID" id="37122362"/>
<keyword evidence="2" id="KW-1185">Reference proteome</keyword>
<evidence type="ECO:0000313" key="1">
    <source>
        <dbReference type="EMBL" id="PYH29012.1"/>
    </source>
</evidence>
<protein>
    <submittedName>
        <fullName evidence="1">Uncharacterized protein</fullName>
    </submittedName>
</protein>
<reference evidence="1" key="1">
    <citation type="submission" date="2016-12" db="EMBL/GenBank/DDBJ databases">
        <title>The genomes of Aspergillus section Nigri reveals drivers in fungal speciation.</title>
        <authorList>
            <consortium name="DOE Joint Genome Institute"/>
            <person name="Vesth T.C."/>
            <person name="Nybo J."/>
            <person name="Theobald S."/>
            <person name="Brandl J."/>
            <person name="Frisvad J.C."/>
            <person name="Nielsen K.F."/>
            <person name="Lyhne E.K."/>
            <person name="Kogle M.E."/>
            <person name="Kuo A."/>
            <person name="Riley R."/>
            <person name="Clum A."/>
            <person name="Nolan M."/>
            <person name="Lipzen A."/>
            <person name="Salamov A."/>
            <person name="Henrissat B."/>
            <person name="Wiebenga A."/>
            <person name="De Vries R.P."/>
            <person name="Grigoriev I.V."/>
            <person name="Mortensen U.H."/>
            <person name="Andersen M.R."/>
            <person name="Baker S.E."/>
        </authorList>
    </citation>
    <scope>NUCLEOTIDE SEQUENCE [LARGE SCALE GENOMIC DNA]</scope>
    <source>
        <strain evidence="1">CBS 115656</strain>
    </source>
</reference>
<dbReference type="Proteomes" id="UP000247647">
    <property type="component" value="Unassembled WGS sequence"/>
</dbReference>
<proteinExistence type="predicted"/>
<dbReference type="EMBL" id="KZ821499">
    <property type="protein sequence ID" value="PYH29012.1"/>
    <property type="molecule type" value="Genomic_DNA"/>
</dbReference>
<organism evidence="1 2">
    <name type="scientific">Aspergillus neoniger (strain CBS 115656)</name>
    <dbReference type="NCBI Taxonomy" id="1448310"/>
    <lineage>
        <taxon>Eukaryota</taxon>
        <taxon>Fungi</taxon>
        <taxon>Dikarya</taxon>
        <taxon>Ascomycota</taxon>
        <taxon>Pezizomycotina</taxon>
        <taxon>Eurotiomycetes</taxon>
        <taxon>Eurotiomycetidae</taxon>
        <taxon>Eurotiales</taxon>
        <taxon>Aspergillaceae</taxon>
        <taxon>Aspergillus</taxon>
        <taxon>Aspergillus subgen. Circumdati</taxon>
    </lineage>
</organism>
<dbReference type="AlphaFoldDB" id="A0A318YUN0"/>
<dbReference type="RefSeq" id="XP_025474490.1">
    <property type="nucleotide sequence ID" value="XM_025619906.1"/>
</dbReference>
<accession>A0A318YUN0</accession>
<name>A0A318YUN0_ASPNB</name>
<dbReference type="OrthoDB" id="4191807at2759"/>
<gene>
    <name evidence="1" type="ORF">BO87DRAFT_320692</name>
</gene>
<evidence type="ECO:0000313" key="2">
    <source>
        <dbReference type="Proteomes" id="UP000247647"/>
    </source>
</evidence>